<protein>
    <submittedName>
        <fullName evidence="1">Uncharacterized protein</fullName>
    </submittedName>
</protein>
<accession>A0A2P2N323</accession>
<reference evidence="1" key="1">
    <citation type="submission" date="2018-02" db="EMBL/GenBank/DDBJ databases">
        <title>Rhizophora mucronata_Transcriptome.</title>
        <authorList>
            <person name="Meera S.P."/>
            <person name="Sreeshan A."/>
            <person name="Augustine A."/>
        </authorList>
    </citation>
    <scope>NUCLEOTIDE SEQUENCE</scope>
    <source>
        <tissue evidence="1">Leaf</tissue>
    </source>
</reference>
<sequence>MIRQFERSMVLRRGGNTNRIVANTSGIK</sequence>
<dbReference type="EMBL" id="GGEC01056371">
    <property type="protein sequence ID" value="MBX36855.1"/>
    <property type="molecule type" value="Transcribed_RNA"/>
</dbReference>
<dbReference type="AlphaFoldDB" id="A0A2P2N323"/>
<proteinExistence type="predicted"/>
<evidence type="ECO:0000313" key="1">
    <source>
        <dbReference type="EMBL" id="MBX36855.1"/>
    </source>
</evidence>
<organism evidence="1">
    <name type="scientific">Rhizophora mucronata</name>
    <name type="common">Asiatic mangrove</name>
    <dbReference type="NCBI Taxonomy" id="61149"/>
    <lineage>
        <taxon>Eukaryota</taxon>
        <taxon>Viridiplantae</taxon>
        <taxon>Streptophyta</taxon>
        <taxon>Embryophyta</taxon>
        <taxon>Tracheophyta</taxon>
        <taxon>Spermatophyta</taxon>
        <taxon>Magnoliopsida</taxon>
        <taxon>eudicotyledons</taxon>
        <taxon>Gunneridae</taxon>
        <taxon>Pentapetalae</taxon>
        <taxon>rosids</taxon>
        <taxon>fabids</taxon>
        <taxon>Malpighiales</taxon>
        <taxon>Rhizophoraceae</taxon>
        <taxon>Rhizophora</taxon>
    </lineage>
</organism>
<name>A0A2P2N323_RHIMU</name>